<feature type="transmembrane region" description="Helical" evidence="7">
    <location>
        <begin position="83"/>
        <end position="102"/>
    </location>
</feature>
<evidence type="ECO:0000256" key="5">
    <source>
        <dbReference type="ARBA" id="ARBA00023034"/>
    </source>
</evidence>
<dbReference type="Proteomes" id="UP000747542">
    <property type="component" value="Unassembled WGS sequence"/>
</dbReference>
<evidence type="ECO:0000313" key="9">
    <source>
        <dbReference type="Proteomes" id="UP000747542"/>
    </source>
</evidence>
<feature type="transmembrane region" description="Helical" evidence="7">
    <location>
        <begin position="12"/>
        <end position="33"/>
    </location>
</feature>
<reference evidence="8" key="1">
    <citation type="journal article" date="2021" name="Sci. Adv.">
        <title>The American lobster genome reveals insights on longevity, neural, and immune adaptations.</title>
        <authorList>
            <person name="Polinski J.M."/>
            <person name="Zimin A.V."/>
            <person name="Clark K.F."/>
            <person name="Kohn A.B."/>
            <person name="Sadowski N."/>
            <person name="Timp W."/>
            <person name="Ptitsyn A."/>
            <person name="Khanna P."/>
            <person name="Romanova D.Y."/>
            <person name="Williams P."/>
            <person name="Greenwood S.J."/>
            <person name="Moroz L.L."/>
            <person name="Walt D.R."/>
            <person name="Bodnar A.G."/>
        </authorList>
    </citation>
    <scope>NUCLEOTIDE SEQUENCE</scope>
    <source>
        <strain evidence="8">GMGI-L3</strain>
    </source>
</reference>
<keyword evidence="6 7" id="KW-0472">Membrane</keyword>
<evidence type="ECO:0000313" key="8">
    <source>
        <dbReference type="EMBL" id="KAG7157397.1"/>
    </source>
</evidence>
<sequence length="283" mass="30255">RPRVVELRNMDPVAGLLIMSIAMFMGCYGSGYIPLKMPMNSTGSHYTRRSQHIIQHATCPQSPSEPHDEVAHEESSQMEPHVLIGPSLLFGFLFMLLIDRFSGGHRAPADAESNGSGRSSRPFTATLGLVVHAAADGIALGAAAASSQTDVEMIVFFAIMLHKAPAAFGLVTFLMHAGLDKNKIHRHLIIFALAAPIGTVLTYSGIMQSGTASLSSSRSTGIALLFSAGTFIYVSIVHVLPELSSHSHDVGGGGGIDHLSRTQLFFLIVGFLLPLVLSIEHHH</sequence>
<dbReference type="PANTHER" id="PTHR16133">
    <property type="entry name" value="SOLUTE CARRIER FAMILY 39 ZINC TRANSPORTER , MEMBER 9-RELATED"/>
    <property type="match status" value="1"/>
</dbReference>
<gene>
    <name evidence="8" type="ORF">Hamer_G005820</name>
</gene>
<feature type="transmembrane region" description="Helical" evidence="7">
    <location>
        <begin position="221"/>
        <end position="241"/>
    </location>
</feature>
<name>A0A8J5JFT7_HOMAM</name>
<feature type="non-terminal residue" evidence="8">
    <location>
        <position position="283"/>
    </location>
</feature>
<keyword evidence="9" id="KW-1185">Reference proteome</keyword>
<evidence type="ECO:0000256" key="1">
    <source>
        <dbReference type="ARBA" id="ARBA00004127"/>
    </source>
</evidence>
<dbReference type="Pfam" id="PF02535">
    <property type="entry name" value="Zip"/>
    <property type="match status" value="1"/>
</dbReference>
<organism evidence="8 9">
    <name type="scientific">Homarus americanus</name>
    <name type="common">American lobster</name>
    <dbReference type="NCBI Taxonomy" id="6706"/>
    <lineage>
        <taxon>Eukaryota</taxon>
        <taxon>Metazoa</taxon>
        <taxon>Ecdysozoa</taxon>
        <taxon>Arthropoda</taxon>
        <taxon>Crustacea</taxon>
        <taxon>Multicrustacea</taxon>
        <taxon>Malacostraca</taxon>
        <taxon>Eumalacostraca</taxon>
        <taxon>Eucarida</taxon>
        <taxon>Decapoda</taxon>
        <taxon>Pleocyemata</taxon>
        <taxon>Astacidea</taxon>
        <taxon>Nephropoidea</taxon>
        <taxon>Nephropidae</taxon>
        <taxon>Homarus</taxon>
    </lineage>
</organism>
<dbReference type="GO" id="GO:0006829">
    <property type="term" value="P:zinc ion transport"/>
    <property type="evidence" value="ECO:0007669"/>
    <property type="project" value="InterPro"/>
</dbReference>
<dbReference type="InterPro" id="IPR003689">
    <property type="entry name" value="ZIP"/>
</dbReference>
<evidence type="ECO:0000256" key="2">
    <source>
        <dbReference type="ARBA" id="ARBA00004394"/>
    </source>
</evidence>
<feature type="transmembrane region" description="Helical" evidence="7">
    <location>
        <begin position="262"/>
        <end position="279"/>
    </location>
</feature>
<evidence type="ECO:0000256" key="6">
    <source>
        <dbReference type="ARBA" id="ARBA00023136"/>
    </source>
</evidence>
<comment type="subcellular location">
    <subcellularLocation>
        <location evidence="1">Endomembrane system</location>
        <topology evidence="1">Multi-pass membrane protein</topology>
    </subcellularLocation>
    <subcellularLocation>
        <location evidence="2">Golgi apparatus membrane</location>
    </subcellularLocation>
</comment>
<protein>
    <submittedName>
        <fullName evidence="8">Zinc transporter ZIP9-A-like</fullName>
    </submittedName>
</protein>
<dbReference type="AlphaFoldDB" id="A0A8J5JFT7"/>
<feature type="transmembrane region" description="Helical" evidence="7">
    <location>
        <begin position="187"/>
        <end position="206"/>
    </location>
</feature>
<accession>A0A8J5JFT7</accession>
<dbReference type="InterPro" id="IPR045891">
    <property type="entry name" value="ZIP9"/>
</dbReference>
<comment type="caution">
    <text evidence="8">The sequence shown here is derived from an EMBL/GenBank/DDBJ whole genome shotgun (WGS) entry which is preliminary data.</text>
</comment>
<evidence type="ECO:0000256" key="7">
    <source>
        <dbReference type="SAM" id="Phobius"/>
    </source>
</evidence>
<keyword evidence="4 7" id="KW-1133">Transmembrane helix</keyword>
<evidence type="ECO:0000256" key="3">
    <source>
        <dbReference type="ARBA" id="ARBA00022692"/>
    </source>
</evidence>
<dbReference type="PANTHER" id="PTHR16133:SF0">
    <property type="entry name" value="ZINC_IRON REGULATED TRANSPORTER-RELATED PROTEIN 102B, ISOFORM E"/>
    <property type="match status" value="1"/>
</dbReference>
<dbReference type="EMBL" id="JAHLQT010037514">
    <property type="protein sequence ID" value="KAG7157397.1"/>
    <property type="molecule type" value="Genomic_DNA"/>
</dbReference>
<dbReference type="GO" id="GO:0046873">
    <property type="term" value="F:metal ion transmembrane transporter activity"/>
    <property type="evidence" value="ECO:0007669"/>
    <property type="project" value="InterPro"/>
</dbReference>
<proteinExistence type="predicted"/>
<dbReference type="GO" id="GO:0000139">
    <property type="term" value="C:Golgi membrane"/>
    <property type="evidence" value="ECO:0007669"/>
    <property type="project" value="UniProtKB-SubCell"/>
</dbReference>
<evidence type="ECO:0000256" key="4">
    <source>
        <dbReference type="ARBA" id="ARBA00022989"/>
    </source>
</evidence>
<keyword evidence="3 7" id="KW-0812">Transmembrane</keyword>
<keyword evidence="5" id="KW-0333">Golgi apparatus</keyword>
<feature type="transmembrane region" description="Helical" evidence="7">
    <location>
        <begin position="153"/>
        <end position="175"/>
    </location>
</feature>